<dbReference type="OrthoDB" id="7359267at2"/>
<dbReference type="EMBL" id="SNZA01000001">
    <property type="protein sequence ID" value="TDR14745.1"/>
    <property type="molecule type" value="Genomic_DNA"/>
</dbReference>
<gene>
    <name evidence="1" type="ORF">C8D85_0081</name>
</gene>
<name>A0A4R6X6Q9_9GAMM</name>
<sequence length="206" mass="22648">MVLKKASAIASNPNTAPAVRGLQEWLTLLDSQDTDERRLAARALGEYSVATPALLNALAREKSIRVKGAILVSLQCIGGHRVLEGLLPFLRSENAALRNGVIEILQGMPEEIGEYIKDLLHDHDSDVRIFAIDILQTLAHPDSPNWLIDVILHDKHINVVATAIDRLTEIGTPEMLPAISAVKARFPGEPYIEFVVNLAVKRLTEE</sequence>
<organism evidence="1 2">
    <name type="scientific">Marinomonas communis</name>
    <dbReference type="NCBI Taxonomy" id="28254"/>
    <lineage>
        <taxon>Bacteria</taxon>
        <taxon>Pseudomonadati</taxon>
        <taxon>Pseudomonadota</taxon>
        <taxon>Gammaproteobacteria</taxon>
        <taxon>Oceanospirillales</taxon>
        <taxon>Oceanospirillaceae</taxon>
        <taxon>Marinomonas</taxon>
    </lineage>
</organism>
<dbReference type="Pfam" id="PF13646">
    <property type="entry name" value="HEAT_2"/>
    <property type="match status" value="2"/>
</dbReference>
<dbReference type="SUPFAM" id="SSF48371">
    <property type="entry name" value="ARM repeat"/>
    <property type="match status" value="1"/>
</dbReference>
<evidence type="ECO:0000313" key="2">
    <source>
        <dbReference type="Proteomes" id="UP000295729"/>
    </source>
</evidence>
<protein>
    <submittedName>
        <fullName evidence="1">HEAT repeat protein</fullName>
    </submittedName>
</protein>
<comment type="caution">
    <text evidence="1">The sequence shown here is derived from an EMBL/GenBank/DDBJ whole genome shotgun (WGS) entry which is preliminary data.</text>
</comment>
<proteinExistence type="predicted"/>
<dbReference type="InterPro" id="IPR016024">
    <property type="entry name" value="ARM-type_fold"/>
</dbReference>
<keyword evidence="2" id="KW-1185">Reference proteome</keyword>
<accession>A0A4R6X6Q9</accession>
<dbReference type="Gene3D" id="1.25.10.10">
    <property type="entry name" value="Leucine-rich Repeat Variant"/>
    <property type="match status" value="1"/>
</dbReference>
<reference evidence="1 2" key="1">
    <citation type="submission" date="2019-03" db="EMBL/GenBank/DDBJ databases">
        <title>Genomic Encyclopedia of Type Strains, Phase IV (KMG-IV): sequencing the most valuable type-strain genomes for metagenomic binning, comparative biology and taxonomic classification.</title>
        <authorList>
            <person name="Goeker M."/>
        </authorList>
    </citation>
    <scope>NUCLEOTIDE SEQUENCE [LARGE SCALE GENOMIC DNA]</scope>
    <source>
        <strain evidence="1 2">DSM 5604</strain>
    </source>
</reference>
<dbReference type="AlphaFoldDB" id="A0A4R6X6Q9"/>
<dbReference type="Proteomes" id="UP000295729">
    <property type="component" value="Unassembled WGS sequence"/>
</dbReference>
<dbReference type="InterPro" id="IPR011989">
    <property type="entry name" value="ARM-like"/>
</dbReference>
<evidence type="ECO:0000313" key="1">
    <source>
        <dbReference type="EMBL" id="TDR14745.1"/>
    </source>
</evidence>
<dbReference type="RefSeq" id="WP_133559396.1">
    <property type="nucleotide sequence ID" value="NZ_JAJGNH010000021.1"/>
</dbReference>